<protein>
    <submittedName>
        <fullName evidence="3">Transposase</fullName>
    </submittedName>
</protein>
<sequence>THTGKKNLSNRVHNCPNCGYKTNRDVAASQVIRNRGLIAVGQLVIQNAFGDVLSGSISDWLDKSL</sequence>
<accession>A0ABT3L9B2</accession>
<keyword evidence="4" id="KW-1185">Reference proteome</keyword>
<evidence type="ECO:0000313" key="3">
    <source>
        <dbReference type="EMBL" id="MCW6037689.1"/>
    </source>
</evidence>
<feature type="domain" description="Cas12f1-like TNB" evidence="2">
    <location>
        <begin position="4"/>
        <end position="32"/>
    </location>
</feature>
<dbReference type="EMBL" id="JAIHOM010000084">
    <property type="protein sequence ID" value="MCW6037689.1"/>
    <property type="molecule type" value="Genomic_DNA"/>
</dbReference>
<gene>
    <name evidence="3" type="ORF">K4A83_15610</name>
</gene>
<evidence type="ECO:0000259" key="2">
    <source>
        <dbReference type="Pfam" id="PF07282"/>
    </source>
</evidence>
<dbReference type="RefSeq" id="WP_265265550.1">
    <property type="nucleotide sequence ID" value="NZ_JAIHOM010000084.1"/>
</dbReference>
<reference evidence="3 4" key="1">
    <citation type="submission" date="2021-08" db="EMBL/GenBank/DDBJ databases">
        <title>Draft genome sequence of Spirulina subsalsa with high tolerance to salinity and hype-accumulation of phycocyanin.</title>
        <authorList>
            <person name="Pei H."/>
            <person name="Jiang L."/>
        </authorList>
    </citation>
    <scope>NUCLEOTIDE SEQUENCE [LARGE SCALE GENOMIC DNA]</scope>
    <source>
        <strain evidence="3 4">FACHB-351</strain>
    </source>
</reference>
<evidence type="ECO:0000256" key="1">
    <source>
        <dbReference type="ARBA" id="ARBA00023125"/>
    </source>
</evidence>
<feature type="non-terminal residue" evidence="3">
    <location>
        <position position="1"/>
    </location>
</feature>
<name>A0ABT3L9B2_9CYAN</name>
<comment type="caution">
    <text evidence="3">The sequence shown here is derived from an EMBL/GenBank/DDBJ whole genome shotgun (WGS) entry which is preliminary data.</text>
</comment>
<dbReference type="Proteomes" id="UP001526426">
    <property type="component" value="Unassembled WGS sequence"/>
</dbReference>
<evidence type="ECO:0000313" key="4">
    <source>
        <dbReference type="Proteomes" id="UP001526426"/>
    </source>
</evidence>
<dbReference type="InterPro" id="IPR010095">
    <property type="entry name" value="Cas12f1-like_TNB"/>
</dbReference>
<dbReference type="Pfam" id="PF07282">
    <property type="entry name" value="Cas12f1-like_TNB"/>
    <property type="match status" value="1"/>
</dbReference>
<keyword evidence="1" id="KW-0238">DNA-binding</keyword>
<proteinExistence type="predicted"/>
<organism evidence="3 4">
    <name type="scientific">Spirulina subsalsa FACHB-351</name>
    <dbReference type="NCBI Taxonomy" id="234711"/>
    <lineage>
        <taxon>Bacteria</taxon>
        <taxon>Bacillati</taxon>
        <taxon>Cyanobacteriota</taxon>
        <taxon>Cyanophyceae</taxon>
        <taxon>Spirulinales</taxon>
        <taxon>Spirulinaceae</taxon>
        <taxon>Spirulina</taxon>
    </lineage>
</organism>